<evidence type="ECO:0000256" key="2">
    <source>
        <dbReference type="PROSITE-ProRule" id="PRU00169"/>
    </source>
</evidence>
<evidence type="ECO:0000256" key="1">
    <source>
        <dbReference type="ARBA" id="ARBA00022553"/>
    </source>
</evidence>
<feature type="modified residue" description="4-aspartylphosphate" evidence="2">
    <location>
        <position position="62"/>
    </location>
</feature>
<comment type="caution">
    <text evidence="4">The sequence shown here is derived from an EMBL/GenBank/DDBJ whole genome shotgun (WGS) entry which is preliminary data.</text>
</comment>
<dbReference type="AlphaFoldDB" id="A0A556QGU4"/>
<dbReference type="OrthoDB" id="9797769at2"/>
<dbReference type="InterPro" id="IPR001789">
    <property type="entry name" value="Sig_transdc_resp-reg_receiver"/>
</dbReference>
<keyword evidence="5" id="KW-1185">Reference proteome</keyword>
<dbReference type="SUPFAM" id="SSF52172">
    <property type="entry name" value="CheY-like"/>
    <property type="match status" value="1"/>
</dbReference>
<dbReference type="GO" id="GO:0000160">
    <property type="term" value="P:phosphorelay signal transduction system"/>
    <property type="evidence" value="ECO:0007669"/>
    <property type="project" value="InterPro"/>
</dbReference>
<proteinExistence type="predicted"/>
<dbReference type="CDD" id="cd17546">
    <property type="entry name" value="REC_hyHK_CKI1_RcsC-like"/>
    <property type="match status" value="1"/>
</dbReference>
<accession>A0A556QGU4</accession>
<evidence type="ECO:0000259" key="3">
    <source>
        <dbReference type="PROSITE" id="PS50110"/>
    </source>
</evidence>
<dbReference type="Proteomes" id="UP000315648">
    <property type="component" value="Unassembled WGS sequence"/>
</dbReference>
<dbReference type="Pfam" id="PF00072">
    <property type="entry name" value="Response_reg"/>
    <property type="match status" value="1"/>
</dbReference>
<reference evidence="4 5" key="1">
    <citation type="submission" date="2019-07" db="EMBL/GenBank/DDBJ databases">
        <title>Description of 53C-WASEF.</title>
        <authorList>
            <person name="Pitt A."/>
            <person name="Hahn M.W."/>
        </authorList>
    </citation>
    <scope>NUCLEOTIDE SEQUENCE [LARGE SCALE GENOMIC DNA]</scope>
    <source>
        <strain evidence="4 5">53C-WASEF</strain>
    </source>
</reference>
<sequence length="140" mass="15059">MNGNPNEPIAMSHILLVDDHVELLAVQQELLENAGHTVVTAVNGFKALAAVAVESFDLVITDIIMPRKEGIETIMELKKLQPHLKIIAMSGGGRMDARDHLEMAGKLGADYTLRKPFNEQQLSQAINIVLASPGAPPASS</sequence>
<evidence type="ECO:0000313" key="5">
    <source>
        <dbReference type="Proteomes" id="UP000315648"/>
    </source>
</evidence>
<dbReference type="Gene3D" id="3.40.50.2300">
    <property type="match status" value="1"/>
</dbReference>
<dbReference type="EMBL" id="VMBG01000003">
    <property type="protein sequence ID" value="TSJ75852.1"/>
    <property type="molecule type" value="Genomic_DNA"/>
</dbReference>
<dbReference type="PANTHER" id="PTHR44591">
    <property type="entry name" value="STRESS RESPONSE REGULATOR PROTEIN 1"/>
    <property type="match status" value="1"/>
</dbReference>
<feature type="domain" description="Response regulatory" evidence="3">
    <location>
        <begin position="13"/>
        <end position="130"/>
    </location>
</feature>
<dbReference type="InterPro" id="IPR011006">
    <property type="entry name" value="CheY-like_superfamily"/>
</dbReference>
<keyword evidence="1 2" id="KW-0597">Phosphoprotein</keyword>
<name>A0A556QGU4_9BACT</name>
<gene>
    <name evidence="4" type="ORF">FPL22_16465</name>
</gene>
<dbReference type="PANTHER" id="PTHR44591:SF23">
    <property type="entry name" value="CHEY SUBFAMILY"/>
    <property type="match status" value="1"/>
</dbReference>
<dbReference type="SMART" id="SM00448">
    <property type="entry name" value="REC"/>
    <property type="match status" value="1"/>
</dbReference>
<dbReference type="InterPro" id="IPR050595">
    <property type="entry name" value="Bact_response_regulator"/>
</dbReference>
<protein>
    <submittedName>
        <fullName evidence="4">Response regulator</fullName>
    </submittedName>
</protein>
<dbReference type="PROSITE" id="PS50110">
    <property type="entry name" value="RESPONSE_REGULATORY"/>
    <property type="match status" value="1"/>
</dbReference>
<evidence type="ECO:0000313" key="4">
    <source>
        <dbReference type="EMBL" id="TSJ75852.1"/>
    </source>
</evidence>
<organism evidence="4 5">
    <name type="scientific">Rariglobus hedericola</name>
    <dbReference type="NCBI Taxonomy" id="2597822"/>
    <lineage>
        <taxon>Bacteria</taxon>
        <taxon>Pseudomonadati</taxon>
        <taxon>Verrucomicrobiota</taxon>
        <taxon>Opitutia</taxon>
        <taxon>Opitutales</taxon>
        <taxon>Opitutaceae</taxon>
        <taxon>Rariglobus</taxon>
    </lineage>
</organism>